<keyword evidence="4" id="KW-1185">Reference proteome</keyword>
<gene>
    <name evidence="3" type="ORF">GCM10009754_74690</name>
</gene>
<proteinExistence type="inferred from homology"/>
<dbReference type="SUPFAM" id="SSF54909">
    <property type="entry name" value="Dimeric alpha+beta barrel"/>
    <property type="match status" value="1"/>
</dbReference>
<evidence type="ECO:0000259" key="2">
    <source>
        <dbReference type="Pfam" id="PF03795"/>
    </source>
</evidence>
<evidence type="ECO:0000313" key="3">
    <source>
        <dbReference type="EMBL" id="GAA1985996.1"/>
    </source>
</evidence>
<dbReference type="Proteomes" id="UP001501116">
    <property type="component" value="Unassembled WGS sequence"/>
</dbReference>
<feature type="domain" description="YCII-related" evidence="2">
    <location>
        <begin position="1"/>
        <end position="79"/>
    </location>
</feature>
<protein>
    <recommendedName>
        <fullName evidence="2">YCII-related domain-containing protein</fullName>
    </recommendedName>
</protein>
<evidence type="ECO:0000256" key="1">
    <source>
        <dbReference type="ARBA" id="ARBA00007689"/>
    </source>
</evidence>
<accession>A0ABN2SFS1</accession>
<reference evidence="3 4" key="1">
    <citation type="journal article" date="2019" name="Int. J. Syst. Evol. Microbiol.">
        <title>The Global Catalogue of Microorganisms (GCM) 10K type strain sequencing project: providing services to taxonomists for standard genome sequencing and annotation.</title>
        <authorList>
            <consortium name="The Broad Institute Genomics Platform"/>
            <consortium name="The Broad Institute Genome Sequencing Center for Infectious Disease"/>
            <person name="Wu L."/>
            <person name="Ma J."/>
        </authorList>
    </citation>
    <scope>NUCLEOTIDE SEQUENCE [LARGE SCALE GENOMIC DNA]</scope>
    <source>
        <strain evidence="3 4">JCM 14545</strain>
    </source>
</reference>
<organism evidence="3 4">
    <name type="scientific">Amycolatopsis minnesotensis</name>
    <dbReference type="NCBI Taxonomy" id="337894"/>
    <lineage>
        <taxon>Bacteria</taxon>
        <taxon>Bacillati</taxon>
        <taxon>Actinomycetota</taxon>
        <taxon>Actinomycetes</taxon>
        <taxon>Pseudonocardiales</taxon>
        <taxon>Pseudonocardiaceae</taxon>
        <taxon>Amycolatopsis</taxon>
    </lineage>
</organism>
<name>A0ABN2SFS1_9PSEU</name>
<sequence>MFLVTLDYTDPARIDELLEAHYTNPDGAFERGLVRLAGRLEPRTGGLMILDGTRQEVDAAVAADPFVRHGAAKATVVEFHPTRGAFA</sequence>
<comment type="caution">
    <text evidence="3">The sequence shown here is derived from an EMBL/GenBank/DDBJ whole genome shotgun (WGS) entry which is preliminary data.</text>
</comment>
<dbReference type="Pfam" id="PF03795">
    <property type="entry name" value="YCII"/>
    <property type="match status" value="1"/>
</dbReference>
<comment type="similarity">
    <text evidence="1">Belongs to the YciI family.</text>
</comment>
<evidence type="ECO:0000313" key="4">
    <source>
        <dbReference type="Proteomes" id="UP001501116"/>
    </source>
</evidence>
<dbReference type="InterPro" id="IPR005545">
    <property type="entry name" value="YCII"/>
</dbReference>
<dbReference type="EMBL" id="BAAANN010000043">
    <property type="protein sequence ID" value="GAA1985996.1"/>
    <property type="molecule type" value="Genomic_DNA"/>
</dbReference>
<dbReference type="InterPro" id="IPR011008">
    <property type="entry name" value="Dimeric_a/b-barrel"/>
</dbReference>